<evidence type="ECO:0000256" key="3">
    <source>
        <dbReference type="ARBA" id="ARBA00022448"/>
    </source>
</evidence>
<evidence type="ECO:0000256" key="11">
    <source>
        <dbReference type="PROSITE-ProRule" id="PRU01360"/>
    </source>
</evidence>
<dbReference type="CDD" id="cd01347">
    <property type="entry name" value="ligand_gated_channel"/>
    <property type="match status" value="1"/>
</dbReference>
<dbReference type="GO" id="GO:0044718">
    <property type="term" value="P:siderophore transmembrane transport"/>
    <property type="evidence" value="ECO:0007669"/>
    <property type="project" value="TreeGrafter"/>
</dbReference>
<dbReference type="PANTHER" id="PTHR30069">
    <property type="entry name" value="TONB-DEPENDENT OUTER MEMBRANE RECEPTOR"/>
    <property type="match status" value="1"/>
</dbReference>
<evidence type="ECO:0000256" key="8">
    <source>
        <dbReference type="ARBA" id="ARBA00023136"/>
    </source>
</evidence>
<dbReference type="InterPro" id="IPR039426">
    <property type="entry name" value="TonB-dep_rcpt-like"/>
</dbReference>
<dbReference type="InterPro" id="IPR000531">
    <property type="entry name" value="Beta-barrel_TonB"/>
</dbReference>
<comment type="subcellular location">
    <subcellularLocation>
        <location evidence="1 11">Cell outer membrane</location>
        <topology evidence="1 11">Multi-pass membrane protein</topology>
    </subcellularLocation>
</comment>
<proteinExistence type="inferred from homology"/>
<keyword evidence="5 11" id="KW-0812">Transmembrane</keyword>
<evidence type="ECO:0000256" key="10">
    <source>
        <dbReference type="ARBA" id="ARBA00023237"/>
    </source>
</evidence>
<keyword evidence="4 11" id="KW-1134">Transmembrane beta strand</keyword>
<sequence>MDALSLEKLLMKRRLLTASISSLLLTTALSISAQTESEEDDLYLLYGDDEMISIATGFSQPISKAPSTATVITAEDIKAMGALTLEEALESVPGLHYSLSTLTSLGQYNIRGIKTSITPQVLIMMNGYRISSDLLSGVFSESSKINIKNISRIEVIRGPGSAIYGADAFSGVINIVTKNANELNGFNTGVRAGSNDTKNVWAQYGGGFDNGWSLAINVEHAQQGKDDSQFITSDFQSNLDPIPFLATSASLAPGSLDYRYESTTYNIHLDNDNWKIGLDGWVQRDVGQGAGVALALDSNGYGEFDQYLFSVEYNNKDLVEDWEFTSKLSYQSVDTQYNFDIFPSGASLLIGADGNAFSAPNAACPVDPVFGQMCVVQFPDGFLGNPGRKSTIPQLDLIAFYDGLAKHNFRFNVGAKQEELVANESKNFGPGIIDGLTPVIDGTLTDVTGDQSSIYTSDDKRTIKYFSMQDVWSIAADWTFTAGIRYDDYSDFGGTTNPRLALVWNTYDNLTSKLLFGSAFRAPAFSELNNKNNPVAIGNSDLNPETIDTTELAFSYQPLSGLHTNLNIYHFTTKDMISYTGPGNIAENANSLEGKGFELDADWKINKQWRLLGNFAYQSTKDDVTDVQGAFTPQRQLYVDLRWKFLSDWELSSQLNWVGDRERELTDVRESIDDYTLVNLTLRRRNIADNIEAAITINNVFDEDASEPTSENTISDDFPLNEQRIYFELSYHIN</sequence>
<evidence type="ECO:0000256" key="1">
    <source>
        <dbReference type="ARBA" id="ARBA00004571"/>
    </source>
</evidence>
<evidence type="ECO:0000259" key="15">
    <source>
        <dbReference type="Pfam" id="PF07715"/>
    </source>
</evidence>
<dbReference type="EMBL" id="QFXC01000003">
    <property type="protein sequence ID" value="RDH85668.1"/>
    <property type="molecule type" value="Genomic_DNA"/>
</dbReference>
<evidence type="ECO:0000313" key="16">
    <source>
        <dbReference type="EMBL" id="RDH85668.1"/>
    </source>
</evidence>
<reference evidence="16 17" key="1">
    <citation type="journal article" date="2018" name="ISME J.">
        <title>Endosymbiont genomes yield clues of tubeworm success.</title>
        <authorList>
            <person name="Li Y."/>
            <person name="Liles M.R."/>
            <person name="Halanych K.M."/>
        </authorList>
    </citation>
    <scope>NUCLEOTIDE SEQUENCE [LARGE SCALE GENOMIC DNA]</scope>
    <source>
        <strain evidence="16">A1464</strain>
    </source>
</reference>
<feature type="domain" description="TonB-dependent receptor plug" evidence="15">
    <location>
        <begin position="62"/>
        <end position="172"/>
    </location>
</feature>
<feature type="chain" id="PRO_5017018550" evidence="13">
    <location>
        <begin position="34"/>
        <end position="734"/>
    </location>
</feature>
<evidence type="ECO:0000256" key="4">
    <source>
        <dbReference type="ARBA" id="ARBA00022452"/>
    </source>
</evidence>
<accession>A0A370DLA1</accession>
<keyword evidence="9 16" id="KW-0675">Receptor</keyword>
<dbReference type="InterPro" id="IPR012910">
    <property type="entry name" value="Plug_dom"/>
</dbReference>
<dbReference type="Proteomes" id="UP000254266">
    <property type="component" value="Unassembled WGS sequence"/>
</dbReference>
<dbReference type="SUPFAM" id="SSF56935">
    <property type="entry name" value="Porins"/>
    <property type="match status" value="1"/>
</dbReference>
<keyword evidence="8 11" id="KW-0472">Membrane</keyword>
<evidence type="ECO:0000256" key="7">
    <source>
        <dbReference type="ARBA" id="ARBA00023077"/>
    </source>
</evidence>
<dbReference type="InterPro" id="IPR036942">
    <property type="entry name" value="Beta-barrel_TonB_sf"/>
</dbReference>
<keyword evidence="3 11" id="KW-0813">Transport</keyword>
<evidence type="ECO:0000256" key="9">
    <source>
        <dbReference type="ARBA" id="ARBA00023170"/>
    </source>
</evidence>
<keyword evidence="10 11" id="KW-0998">Cell outer membrane</keyword>
<evidence type="ECO:0000256" key="6">
    <source>
        <dbReference type="ARBA" id="ARBA00022729"/>
    </source>
</evidence>
<dbReference type="GO" id="GO:0009279">
    <property type="term" value="C:cell outer membrane"/>
    <property type="evidence" value="ECO:0007669"/>
    <property type="project" value="UniProtKB-SubCell"/>
</dbReference>
<comment type="similarity">
    <text evidence="2">Belongs to the TonB-dependent receptor family. Hemoglobin/haptoglobin binding protein subfamily.</text>
</comment>
<organism evidence="16 17">
    <name type="scientific">endosymbiont of Galathealinum brachiosum</name>
    <dbReference type="NCBI Taxonomy" id="2200906"/>
    <lineage>
        <taxon>Bacteria</taxon>
        <taxon>Pseudomonadati</taxon>
        <taxon>Pseudomonadota</taxon>
        <taxon>Gammaproteobacteria</taxon>
        <taxon>sulfur-oxidizing symbionts</taxon>
    </lineage>
</organism>
<dbReference type="GO" id="GO:0015344">
    <property type="term" value="F:siderophore uptake transmembrane transporter activity"/>
    <property type="evidence" value="ECO:0007669"/>
    <property type="project" value="TreeGrafter"/>
</dbReference>
<dbReference type="Pfam" id="PF07715">
    <property type="entry name" value="Plug"/>
    <property type="match status" value="1"/>
</dbReference>
<evidence type="ECO:0000313" key="17">
    <source>
        <dbReference type="Proteomes" id="UP000254266"/>
    </source>
</evidence>
<dbReference type="PROSITE" id="PS52016">
    <property type="entry name" value="TONB_DEPENDENT_REC_3"/>
    <property type="match status" value="1"/>
</dbReference>
<dbReference type="AlphaFoldDB" id="A0A370DLA1"/>
<comment type="caution">
    <text evidence="16">The sequence shown here is derived from an EMBL/GenBank/DDBJ whole genome shotgun (WGS) entry which is preliminary data.</text>
</comment>
<dbReference type="InterPro" id="IPR037066">
    <property type="entry name" value="Plug_dom_sf"/>
</dbReference>
<gene>
    <name evidence="16" type="ORF">DIZ80_01700</name>
</gene>
<evidence type="ECO:0000259" key="14">
    <source>
        <dbReference type="Pfam" id="PF00593"/>
    </source>
</evidence>
<evidence type="ECO:0000256" key="12">
    <source>
        <dbReference type="RuleBase" id="RU003357"/>
    </source>
</evidence>
<evidence type="ECO:0000256" key="13">
    <source>
        <dbReference type="SAM" id="SignalP"/>
    </source>
</evidence>
<evidence type="ECO:0000256" key="5">
    <source>
        <dbReference type="ARBA" id="ARBA00022692"/>
    </source>
</evidence>
<evidence type="ECO:0000256" key="2">
    <source>
        <dbReference type="ARBA" id="ARBA00008143"/>
    </source>
</evidence>
<dbReference type="PANTHER" id="PTHR30069:SF29">
    <property type="entry name" value="HEMOGLOBIN AND HEMOGLOBIN-HAPTOGLOBIN-BINDING PROTEIN 1-RELATED"/>
    <property type="match status" value="1"/>
</dbReference>
<keyword evidence="7 12" id="KW-0798">TonB box</keyword>
<feature type="domain" description="TonB-dependent receptor-like beta-barrel" evidence="14">
    <location>
        <begin position="265"/>
        <end position="700"/>
    </location>
</feature>
<name>A0A370DLA1_9GAMM</name>
<feature type="signal peptide" evidence="13">
    <location>
        <begin position="1"/>
        <end position="33"/>
    </location>
</feature>
<dbReference type="Pfam" id="PF00593">
    <property type="entry name" value="TonB_dep_Rec_b-barrel"/>
    <property type="match status" value="1"/>
</dbReference>
<protein>
    <submittedName>
        <fullName evidence="16">TonB-dependent receptor</fullName>
    </submittedName>
</protein>
<dbReference type="Gene3D" id="2.40.170.20">
    <property type="entry name" value="TonB-dependent receptor, beta-barrel domain"/>
    <property type="match status" value="1"/>
</dbReference>
<keyword evidence="17" id="KW-1185">Reference proteome</keyword>
<dbReference type="Gene3D" id="2.170.130.10">
    <property type="entry name" value="TonB-dependent receptor, plug domain"/>
    <property type="match status" value="1"/>
</dbReference>
<keyword evidence="6 13" id="KW-0732">Signal</keyword>